<evidence type="ECO:0000256" key="5">
    <source>
        <dbReference type="ARBA" id="ARBA00022741"/>
    </source>
</evidence>
<gene>
    <name evidence="12" type="ORF">BDV98DRAFT_572889</name>
</gene>
<dbReference type="InterPro" id="IPR027417">
    <property type="entry name" value="P-loop_NTPase"/>
</dbReference>
<dbReference type="InterPro" id="IPR003593">
    <property type="entry name" value="AAA+_ATPase"/>
</dbReference>
<feature type="domain" description="ABC transporter" evidence="11">
    <location>
        <begin position="824"/>
        <end position="1066"/>
    </location>
</feature>
<dbReference type="CDD" id="cd03233">
    <property type="entry name" value="ABCG_PDR_domain1"/>
    <property type="match status" value="1"/>
</dbReference>
<evidence type="ECO:0000313" key="13">
    <source>
        <dbReference type="Proteomes" id="UP000305067"/>
    </source>
</evidence>
<evidence type="ECO:0000256" key="9">
    <source>
        <dbReference type="SAM" id="MobiDB-lite"/>
    </source>
</evidence>
<dbReference type="Pfam" id="PF06422">
    <property type="entry name" value="PDR_CDR"/>
    <property type="match status" value="2"/>
</dbReference>
<feature type="transmembrane region" description="Helical" evidence="10">
    <location>
        <begin position="1317"/>
        <end position="1338"/>
    </location>
</feature>
<dbReference type="STRING" id="1884261.A0A5C3Q986"/>
<dbReference type="InterPro" id="IPR017871">
    <property type="entry name" value="ABC_transporter-like_CS"/>
</dbReference>
<keyword evidence="5" id="KW-0547">Nucleotide-binding</keyword>
<keyword evidence="6" id="KW-0067">ATP-binding</keyword>
<feature type="region of interest" description="Disordered" evidence="9">
    <location>
        <begin position="1482"/>
        <end position="1505"/>
    </location>
</feature>
<dbReference type="GO" id="GO:0016020">
    <property type="term" value="C:membrane"/>
    <property type="evidence" value="ECO:0007669"/>
    <property type="project" value="UniProtKB-SubCell"/>
</dbReference>
<dbReference type="PANTHER" id="PTHR19241">
    <property type="entry name" value="ATP-BINDING CASSETTE TRANSPORTER"/>
    <property type="match status" value="1"/>
</dbReference>
<feature type="transmembrane region" description="Helical" evidence="10">
    <location>
        <begin position="566"/>
        <end position="588"/>
    </location>
</feature>
<dbReference type="FunFam" id="3.40.50.300:FF:000881">
    <property type="entry name" value="ABC multidrug transporter A-1"/>
    <property type="match status" value="1"/>
</dbReference>
<accession>A0A5C3Q986</accession>
<feature type="domain" description="ABC transporter" evidence="11">
    <location>
        <begin position="123"/>
        <end position="378"/>
    </location>
</feature>
<feature type="transmembrane region" description="Helical" evidence="10">
    <location>
        <begin position="735"/>
        <end position="755"/>
    </location>
</feature>
<reference evidence="12 13" key="1">
    <citation type="journal article" date="2019" name="Nat. Ecol. Evol.">
        <title>Megaphylogeny resolves global patterns of mushroom evolution.</title>
        <authorList>
            <person name="Varga T."/>
            <person name="Krizsan K."/>
            <person name="Foldi C."/>
            <person name="Dima B."/>
            <person name="Sanchez-Garcia M."/>
            <person name="Sanchez-Ramirez S."/>
            <person name="Szollosi G.J."/>
            <person name="Szarkandi J.G."/>
            <person name="Papp V."/>
            <person name="Albert L."/>
            <person name="Andreopoulos W."/>
            <person name="Angelini C."/>
            <person name="Antonin V."/>
            <person name="Barry K.W."/>
            <person name="Bougher N.L."/>
            <person name="Buchanan P."/>
            <person name="Buyck B."/>
            <person name="Bense V."/>
            <person name="Catcheside P."/>
            <person name="Chovatia M."/>
            <person name="Cooper J."/>
            <person name="Damon W."/>
            <person name="Desjardin D."/>
            <person name="Finy P."/>
            <person name="Geml J."/>
            <person name="Haridas S."/>
            <person name="Hughes K."/>
            <person name="Justo A."/>
            <person name="Karasinski D."/>
            <person name="Kautmanova I."/>
            <person name="Kiss B."/>
            <person name="Kocsube S."/>
            <person name="Kotiranta H."/>
            <person name="LaButti K.M."/>
            <person name="Lechner B.E."/>
            <person name="Liimatainen K."/>
            <person name="Lipzen A."/>
            <person name="Lukacs Z."/>
            <person name="Mihaltcheva S."/>
            <person name="Morgado L.N."/>
            <person name="Niskanen T."/>
            <person name="Noordeloos M.E."/>
            <person name="Ohm R.A."/>
            <person name="Ortiz-Santana B."/>
            <person name="Ovrebo C."/>
            <person name="Racz N."/>
            <person name="Riley R."/>
            <person name="Savchenko A."/>
            <person name="Shiryaev A."/>
            <person name="Soop K."/>
            <person name="Spirin V."/>
            <person name="Szebenyi C."/>
            <person name="Tomsovsky M."/>
            <person name="Tulloss R.E."/>
            <person name="Uehling J."/>
            <person name="Grigoriev I.V."/>
            <person name="Vagvolgyi C."/>
            <person name="Papp T."/>
            <person name="Martin F.M."/>
            <person name="Miettinen O."/>
            <person name="Hibbett D.S."/>
            <person name="Nagy L.G."/>
        </authorList>
    </citation>
    <scope>NUCLEOTIDE SEQUENCE [LARGE SCALE GENOMIC DNA]</scope>
    <source>
        <strain evidence="12 13">CBS 309.79</strain>
    </source>
</reference>
<dbReference type="PROSITE" id="PS50893">
    <property type="entry name" value="ABC_TRANSPORTER_2"/>
    <property type="match status" value="2"/>
</dbReference>
<dbReference type="FunFam" id="3.40.50.300:FF:000054">
    <property type="entry name" value="ABC multidrug transporter atrF"/>
    <property type="match status" value="1"/>
</dbReference>
<dbReference type="OrthoDB" id="245989at2759"/>
<keyword evidence="13" id="KW-1185">Reference proteome</keyword>
<dbReference type="GO" id="GO:0016887">
    <property type="term" value="F:ATP hydrolysis activity"/>
    <property type="evidence" value="ECO:0007669"/>
    <property type="project" value="InterPro"/>
</dbReference>
<evidence type="ECO:0000256" key="2">
    <source>
        <dbReference type="ARBA" id="ARBA00006012"/>
    </source>
</evidence>
<feature type="compositionally biased region" description="Polar residues" evidence="9">
    <location>
        <begin position="41"/>
        <end position="56"/>
    </location>
</feature>
<dbReference type="InterPro" id="IPR010929">
    <property type="entry name" value="PDR_CDR_ABC"/>
</dbReference>
<dbReference type="InterPro" id="IPR034003">
    <property type="entry name" value="ABCG_PDR_2"/>
</dbReference>
<dbReference type="GO" id="GO:0005524">
    <property type="term" value="F:ATP binding"/>
    <property type="evidence" value="ECO:0007669"/>
    <property type="project" value="UniProtKB-KW"/>
</dbReference>
<feature type="transmembrane region" description="Helical" evidence="10">
    <location>
        <begin position="488"/>
        <end position="509"/>
    </location>
</feature>
<keyword evidence="8 10" id="KW-0472">Membrane</keyword>
<dbReference type="Gene3D" id="3.40.50.300">
    <property type="entry name" value="P-loop containing nucleotide triphosphate hydrolases"/>
    <property type="match status" value="2"/>
</dbReference>
<dbReference type="Pfam" id="PF01061">
    <property type="entry name" value="ABC2_membrane"/>
    <property type="match status" value="2"/>
</dbReference>
<dbReference type="SUPFAM" id="SSF52540">
    <property type="entry name" value="P-loop containing nucleoside triphosphate hydrolases"/>
    <property type="match status" value="2"/>
</dbReference>
<evidence type="ECO:0000256" key="8">
    <source>
        <dbReference type="ARBA" id="ARBA00023136"/>
    </source>
</evidence>
<feature type="transmembrane region" description="Helical" evidence="10">
    <location>
        <begin position="1162"/>
        <end position="1181"/>
    </location>
</feature>
<feature type="transmembrane region" description="Helical" evidence="10">
    <location>
        <begin position="1193"/>
        <end position="1211"/>
    </location>
</feature>
<dbReference type="GO" id="GO:0140359">
    <property type="term" value="F:ABC-type transporter activity"/>
    <property type="evidence" value="ECO:0007669"/>
    <property type="project" value="InterPro"/>
</dbReference>
<evidence type="ECO:0000256" key="6">
    <source>
        <dbReference type="ARBA" id="ARBA00022840"/>
    </source>
</evidence>
<dbReference type="InterPro" id="IPR013525">
    <property type="entry name" value="ABC2_TM"/>
</dbReference>
<dbReference type="Pfam" id="PF14510">
    <property type="entry name" value="ABC_trans_N"/>
    <property type="match status" value="1"/>
</dbReference>
<evidence type="ECO:0000259" key="11">
    <source>
        <dbReference type="PROSITE" id="PS50893"/>
    </source>
</evidence>
<feature type="transmembrane region" description="Helical" evidence="10">
    <location>
        <begin position="1232"/>
        <end position="1262"/>
    </location>
</feature>
<comment type="similarity">
    <text evidence="2">Belongs to the ABC transporter superfamily. ABCG family. PDR (TC 3.A.1.205) subfamily.</text>
</comment>
<sequence length="1533" mass="170768">MATSSSRPSISSGSTLDNIHRPDRIELEHHEQQRVERLARSYSQSAQANSTGSNPFLGSDDPRLVPGSGKFEHKAWIRSVLDMHSRDPERFPGRTAGVSFKDLGAFGFGTSTDTQRTVTSVVGEVGAIFRRLAGMERKRKIQILRNFDGLIRSGEMLIVLGRPGSGCTTFLKTIAGETHGFHLEPESRIHYQGIPRETMAKNFRGEVIYQAETDAHFPQLTVGQTLSFAARARAPRTRLDGVTREQYAEHMRDVVMAVLGLSHTVNTRVGDQYIRGVSGGERKRVSIAEAILSSAPVQCWDNSTRGLDSASALEFVKTLRNGAESTGATAIVAIYQASQVAYDVFDKVVVLYEGRQIYFGRTTEAKEFFVEMGYDCPSRQTTADFLTSLTNPTERVIRPGYESRVPRTPDEFAAAWKASNAYKKLMVEIAEYDEEFPVGGPHLEQFKRSRKAQQSKRVSVNSPYTLSVPMQIKLCITRGWQRLRSDMSIALLTVLGNSIITLILSTLFISRSEDTASFFTRGSLLFFSILTNAFASALEIMSLYVQRPIVEKHSNQYAFYHPYAEAIASMIVDLPTKIATALASNLILYFVTNLRREPGAFFIFLLFSFTCTLVMSMIFRTIGASTKTIHQAMPPAALFILALVVYTGFVVPTGDMVPWFRWINYLNPIGYAFEGVMTNEFSGREFPCSAYVPAYPDATGNTRICGVRGAVLGEDYVSGSAFIGVSYNYYRSNLWRNYGILLAFMVFFLGTYLFAVENISAAKSKGEVLVFRRGHVPASKQRDDEEGAGKGEKEIIRTMADVQEERARDRAAALKVNYAEKDIFMWRDVCYDIKIKKEPRRLLDHVDGWVMPGTLTALMGVSGAGKTTLLDVLASRVTMGVVSGDMLVNGRQRDPSFQRQTGYVQQQDLHLDTSTVREALIFSAMLRQPHDVPKEEKLAYVEEVIELLDMQEYSEAVVGILGEGLNVEQRKRLTIAVELAAKPQLLLFLDEPTSGLDSQTAWSICSLMRKLANSGQAILCTIHQPSAILFQEFDRLLFLAPGGRTVYFGEIGENSHTLTSYFERNGSHPCPPDANPAEWMLEVIGSVPGMPAVHDWAKVWKESPESQAVRKELARMQRQLSSRMNGLPTQGKSLSFAAPFSVQFKQVYKRVNEQYWRTPTYIWSKAILSTLTALFIGFSFYQADNNLQGMQNQLFSIFMLMTVFGNMAQMIMPHFVTQRSLYEVRERPSKTYSWVAFMLANIAVEIPWHTLMAAMAFVSFYYPVGLDKNAAWLGETAERGGLFFLLVLIFYLFTSTFSHMVIAGIDTAENGGNIANIMFTLCLIFSGVLIMPSGFWIFMYRVSPFTYLISSMLSVGLAHAPVTCSQVELNIFNPPSGSTCGEYMEEYIAMAGGIVNNPEATSQCEFCQIENTDTFLATFSANYSDRWRNFGIMWAYLVFNIAAALFLYWLARVPRGEKKTETAAASSGDVTPEEMELNEMKGNKATVTEKPVDQTNVGPDAVTEKPAIDRVISGAGVPVFGGAPMTTAGTQPT</sequence>
<keyword evidence="4 10" id="KW-0812">Transmembrane</keyword>
<feature type="compositionally biased region" description="Basic and acidic residues" evidence="9">
    <location>
        <begin position="18"/>
        <end position="39"/>
    </location>
</feature>
<evidence type="ECO:0000256" key="3">
    <source>
        <dbReference type="ARBA" id="ARBA00022448"/>
    </source>
</evidence>
<feature type="region of interest" description="Disordered" evidence="9">
    <location>
        <begin position="1"/>
        <end position="64"/>
    </location>
</feature>
<dbReference type="EMBL" id="ML178839">
    <property type="protein sequence ID" value="TFK98562.1"/>
    <property type="molecule type" value="Genomic_DNA"/>
</dbReference>
<proteinExistence type="inferred from homology"/>
<evidence type="ECO:0000256" key="7">
    <source>
        <dbReference type="ARBA" id="ARBA00022989"/>
    </source>
</evidence>
<evidence type="ECO:0000256" key="1">
    <source>
        <dbReference type="ARBA" id="ARBA00004141"/>
    </source>
</evidence>
<feature type="transmembrane region" description="Helical" evidence="10">
    <location>
        <begin position="600"/>
        <end position="620"/>
    </location>
</feature>
<dbReference type="InterPro" id="IPR003439">
    <property type="entry name" value="ABC_transporter-like_ATP-bd"/>
</dbReference>
<dbReference type="InterPro" id="IPR043926">
    <property type="entry name" value="ABCG_dom"/>
</dbReference>
<evidence type="ECO:0000256" key="10">
    <source>
        <dbReference type="SAM" id="Phobius"/>
    </source>
</evidence>
<keyword evidence="7 10" id="KW-1133">Transmembrane helix</keyword>
<dbReference type="Proteomes" id="UP000305067">
    <property type="component" value="Unassembled WGS sequence"/>
</dbReference>
<feature type="transmembrane region" description="Helical" evidence="10">
    <location>
        <begin position="632"/>
        <end position="651"/>
    </location>
</feature>
<evidence type="ECO:0000256" key="4">
    <source>
        <dbReference type="ARBA" id="ARBA00022692"/>
    </source>
</evidence>
<dbReference type="Pfam" id="PF19055">
    <property type="entry name" value="ABC2_membrane_7"/>
    <property type="match status" value="1"/>
</dbReference>
<dbReference type="Pfam" id="PF00005">
    <property type="entry name" value="ABC_tran"/>
    <property type="match status" value="2"/>
</dbReference>
<dbReference type="SMART" id="SM00382">
    <property type="entry name" value="AAA"/>
    <property type="match status" value="2"/>
</dbReference>
<comment type="subcellular location">
    <subcellularLocation>
        <location evidence="1">Membrane</location>
        <topology evidence="1">Multi-pass membrane protein</topology>
    </subcellularLocation>
</comment>
<name>A0A5C3Q986_9AGAR</name>
<dbReference type="InterPro" id="IPR034001">
    <property type="entry name" value="ABCG_PDR_1"/>
</dbReference>
<evidence type="ECO:0000313" key="12">
    <source>
        <dbReference type="EMBL" id="TFK98562.1"/>
    </source>
</evidence>
<protein>
    <submittedName>
        <fullName evidence="12">Pleiotropic drug resistance protein PDR</fullName>
    </submittedName>
</protein>
<feature type="transmembrane region" description="Helical" evidence="10">
    <location>
        <begin position="524"/>
        <end position="545"/>
    </location>
</feature>
<feature type="compositionally biased region" description="Low complexity" evidence="9">
    <location>
        <begin position="1"/>
        <end position="14"/>
    </location>
</feature>
<feature type="transmembrane region" description="Helical" evidence="10">
    <location>
        <begin position="1282"/>
        <end position="1305"/>
    </location>
</feature>
<keyword evidence="3" id="KW-0813">Transport</keyword>
<dbReference type="InterPro" id="IPR029481">
    <property type="entry name" value="ABC_trans_N"/>
</dbReference>
<dbReference type="PROSITE" id="PS00211">
    <property type="entry name" value="ABC_TRANSPORTER_1"/>
    <property type="match status" value="1"/>
</dbReference>
<feature type="transmembrane region" description="Helical" evidence="10">
    <location>
        <begin position="1432"/>
        <end position="1451"/>
    </location>
</feature>
<organism evidence="12 13">
    <name type="scientific">Pterulicium gracile</name>
    <dbReference type="NCBI Taxonomy" id="1884261"/>
    <lineage>
        <taxon>Eukaryota</taxon>
        <taxon>Fungi</taxon>
        <taxon>Dikarya</taxon>
        <taxon>Basidiomycota</taxon>
        <taxon>Agaricomycotina</taxon>
        <taxon>Agaricomycetes</taxon>
        <taxon>Agaricomycetidae</taxon>
        <taxon>Agaricales</taxon>
        <taxon>Pleurotineae</taxon>
        <taxon>Pterulaceae</taxon>
        <taxon>Pterulicium</taxon>
    </lineage>
</organism>
<dbReference type="CDD" id="cd03232">
    <property type="entry name" value="ABCG_PDR_domain2"/>
    <property type="match status" value="1"/>
</dbReference>